<dbReference type="AlphaFoldDB" id="A0A0F5LLV8"/>
<dbReference type="Proteomes" id="UP000033514">
    <property type="component" value="Unassembled WGS sequence"/>
</dbReference>
<name>A0A0F5LLV8_9HYPH</name>
<proteinExistence type="predicted"/>
<keyword evidence="2" id="KW-1185">Reference proteome</keyword>
<organism evidence="1 2">
    <name type="scientific">Devosia soli</name>
    <dbReference type="NCBI Taxonomy" id="361041"/>
    <lineage>
        <taxon>Bacteria</taxon>
        <taxon>Pseudomonadati</taxon>
        <taxon>Pseudomonadota</taxon>
        <taxon>Alphaproteobacteria</taxon>
        <taxon>Hyphomicrobiales</taxon>
        <taxon>Devosiaceae</taxon>
        <taxon>Devosia</taxon>
    </lineage>
</organism>
<protein>
    <submittedName>
        <fullName evidence="1">Transposase</fullName>
    </submittedName>
</protein>
<feature type="non-terminal residue" evidence="1">
    <location>
        <position position="58"/>
    </location>
</feature>
<dbReference type="EMBL" id="LAJG01000001">
    <property type="protein sequence ID" value="KKB82592.1"/>
    <property type="molecule type" value="Genomic_DNA"/>
</dbReference>
<gene>
    <name evidence="1" type="ORF">VW35_00490</name>
</gene>
<evidence type="ECO:0000313" key="1">
    <source>
        <dbReference type="EMBL" id="KKB82592.1"/>
    </source>
</evidence>
<reference evidence="1 2" key="1">
    <citation type="submission" date="2015-03" db="EMBL/GenBank/DDBJ databases">
        <authorList>
            <person name="Hassan Y.I."/>
            <person name="Lepp D."/>
            <person name="Zhou T."/>
        </authorList>
    </citation>
    <scope>NUCLEOTIDE SEQUENCE [LARGE SCALE GENOMIC DNA]</scope>
    <source>
        <strain evidence="1 2">GH2-10</strain>
    </source>
</reference>
<sequence length="58" mass="6319">MGGFVEGADRHQASFLPACLEDYVEADNPVRIIDAFVDELDLAKLGFERVQPAATGRP</sequence>
<dbReference type="PATRIC" id="fig|361041.3.peg.104"/>
<accession>A0A0F5LLV8</accession>
<evidence type="ECO:0000313" key="2">
    <source>
        <dbReference type="Proteomes" id="UP000033514"/>
    </source>
</evidence>
<dbReference type="STRING" id="361041.VW35_00490"/>
<comment type="caution">
    <text evidence="1">The sequence shown here is derived from an EMBL/GenBank/DDBJ whole genome shotgun (WGS) entry which is preliminary data.</text>
</comment>